<dbReference type="InterPro" id="IPR043128">
    <property type="entry name" value="Rev_trsase/Diguanyl_cyclase"/>
</dbReference>
<dbReference type="SUPFAM" id="SSF56672">
    <property type="entry name" value="DNA/RNA polymerases"/>
    <property type="match status" value="1"/>
</dbReference>
<keyword evidence="3" id="KW-1185">Reference proteome</keyword>
<dbReference type="InterPro" id="IPR000477">
    <property type="entry name" value="RT_dom"/>
</dbReference>
<dbReference type="EMBL" id="CAKMMG010000005">
    <property type="protein sequence ID" value="CAH1211623.1"/>
    <property type="molecule type" value="Genomic_DNA"/>
</dbReference>
<dbReference type="Gene3D" id="3.30.70.270">
    <property type="match status" value="1"/>
</dbReference>
<organism evidence="2 3">
    <name type="scientific">Paenibacillus auburnensis</name>
    <dbReference type="NCBI Taxonomy" id="2905649"/>
    <lineage>
        <taxon>Bacteria</taxon>
        <taxon>Bacillati</taxon>
        <taxon>Bacillota</taxon>
        <taxon>Bacilli</taxon>
        <taxon>Bacillales</taxon>
        <taxon>Paenibacillaceae</taxon>
        <taxon>Paenibacillus</taxon>
    </lineage>
</organism>
<feature type="domain" description="Reverse transcriptase" evidence="1">
    <location>
        <begin position="51"/>
        <end position="274"/>
    </location>
</feature>
<evidence type="ECO:0000259" key="1">
    <source>
        <dbReference type="PROSITE" id="PS50878"/>
    </source>
</evidence>
<dbReference type="InterPro" id="IPR043502">
    <property type="entry name" value="DNA/RNA_pol_sf"/>
</dbReference>
<gene>
    <name evidence="2" type="ORF">PAECIP111892_03610</name>
</gene>
<dbReference type="PROSITE" id="PS50878">
    <property type="entry name" value="RT_POL"/>
    <property type="match status" value="1"/>
</dbReference>
<protein>
    <recommendedName>
        <fullName evidence="1">Reverse transcriptase domain-containing protein</fullName>
    </recommendedName>
</protein>
<dbReference type="CDD" id="cd01651">
    <property type="entry name" value="RT_G2_intron"/>
    <property type="match status" value="1"/>
</dbReference>
<comment type="caution">
    <text evidence="2">The sequence shown here is derived from an EMBL/GenBank/DDBJ whole genome shotgun (WGS) entry which is preliminary data.</text>
</comment>
<name>A0ABM9CG92_9BACL</name>
<dbReference type="PANTHER" id="PTHR34047">
    <property type="entry name" value="NUCLEAR INTRON MATURASE 1, MITOCHONDRIAL-RELATED"/>
    <property type="match status" value="1"/>
</dbReference>
<accession>A0ABM9CG92</accession>
<proteinExistence type="predicted"/>
<evidence type="ECO:0000313" key="2">
    <source>
        <dbReference type="EMBL" id="CAH1211623.1"/>
    </source>
</evidence>
<reference evidence="2" key="1">
    <citation type="submission" date="2022-01" db="EMBL/GenBank/DDBJ databases">
        <authorList>
            <person name="Criscuolo A."/>
        </authorList>
    </citation>
    <scope>NUCLEOTIDE SEQUENCE</scope>
    <source>
        <strain evidence="2">CIP111892</strain>
    </source>
</reference>
<dbReference type="RefSeq" id="WP_236335351.1">
    <property type="nucleotide sequence ID" value="NZ_CAKMMG010000005.1"/>
</dbReference>
<dbReference type="InterPro" id="IPR051083">
    <property type="entry name" value="GrpII_Intron_Splice-Mob/Def"/>
</dbReference>
<dbReference type="PANTHER" id="PTHR34047:SF8">
    <property type="entry name" value="PROTEIN YKFC"/>
    <property type="match status" value="1"/>
</dbReference>
<dbReference type="Proteomes" id="UP000838324">
    <property type="component" value="Unassembled WGS sequence"/>
</dbReference>
<dbReference type="Pfam" id="PF00078">
    <property type="entry name" value="RVT_1"/>
    <property type="match status" value="1"/>
</dbReference>
<sequence length="447" mass="52932">MSASKLFTRKFQVKNIKKNYFEKIVYKCTPGIDKINRTSFENRIDEYVTIISMKALNGNYKFIPYKEKLISKGYDKPPRQISIPTIRDKVTLSLLNEFLSKVFENNINNKIIQTLVNELKQSILSGHFDYFIKIDIKNFFPSIPHDKLMKLIRKKIRKKEILTLIEDSLKTPTIPFPTKIHSPNTVGIPQGISISSILANIYLSDIDNSFSVSNTDFKYFRYVDDILILCKNTNVTYIKNDILTKLKNLDLETSPNKYKEAEISEGFSYLGYFYKEIGNEFGFSVRDESIKRFEESIIKIFSEYKFNNKNGTEKFIWKLNKKITGCVFEHKKYGWLFFYSQIDDQKLLYHLDWFIQKLCKQIDLDSNVKKRIKRFVRTYHEIVFNLKNTNYIPNFDDFDLDAQRSVLRDVFDVRDVLKLTENEVSKKFKKNIFKFIKELEKDVQNIS</sequence>
<evidence type="ECO:0000313" key="3">
    <source>
        <dbReference type="Proteomes" id="UP000838324"/>
    </source>
</evidence>